<comment type="caution">
    <text evidence="2">The sequence shown here is derived from an EMBL/GenBank/DDBJ whole genome shotgun (WGS) entry which is preliminary data.</text>
</comment>
<reference evidence="2 3" key="1">
    <citation type="submission" date="2024-06" db="EMBL/GenBank/DDBJ databases">
        <authorList>
            <person name="Pan Q."/>
            <person name="Wen M."/>
            <person name="Jouanno E."/>
            <person name="Zahm M."/>
            <person name="Klopp C."/>
            <person name="Cabau C."/>
            <person name="Louis A."/>
            <person name="Berthelot C."/>
            <person name="Parey E."/>
            <person name="Roest Crollius H."/>
            <person name="Montfort J."/>
            <person name="Robinson-Rechavi M."/>
            <person name="Bouchez O."/>
            <person name="Lampietro C."/>
            <person name="Lopez Roques C."/>
            <person name="Donnadieu C."/>
            <person name="Postlethwait J."/>
            <person name="Bobe J."/>
            <person name="Verreycken H."/>
            <person name="Guiguen Y."/>
        </authorList>
    </citation>
    <scope>NUCLEOTIDE SEQUENCE [LARGE SCALE GENOMIC DNA]</scope>
    <source>
        <strain evidence="2">Up_M1</strain>
        <tissue evidence="2">Testis</tissue>
    </source>
</reference>
<organism evidence="2 3">
    <name type="scientific">Umbra pygmaea</name>
    <name type="common">Eastern mudminnow</name>
    <dbReference type="NCBI Taxonomy" id="75934"/>
    <lineage>
        <taxon>Eukaryota</taxon>
        <taxon>Metazoa</taxon>
        <taxon>Chordata</taxon>
        <taxon>Craniata</taxon>
        <taxon>Vertebrata</taxon>
        <taxon>Euteleostomi</taxon>
        <taxon>Actinopterygii</taxon>
        <taxon>Neopterygii</taxon>
        <taxon>Teleostei</taxon>
        <taxon>Protacanthopterygii</taxon>
        <taxon>Esociformes</taxon>
        <taxon>Umbridae</taxon>
        <taxon>Umbra</taxon>
    </lineage>
</organism>
<name>A0ABD0WIR6_UMBPY</name>
<dbReference type="EMBL" id="JAGEUA010000006">
    <property type="protein sequence ID" value="KAL0973434.1"/>
    <property type="molecule type" value="Genomic_DNA"/>
</dbReference>
<sequence>MESCGDTVGGPLAVGYFRVDPGPQDCRQKTENSDDQTIGPELSDPRTRTSQILRARPRQSDLSSQKGVRNSNHFCLVNTLHSLLQTEWTALCRNCF</sequence>
<evidence type="ECO:0000313" key="3">
    <source>
        <dbReference type="Proteomes" id="UP001557470"/>
    </source>
</evidence>
<dbReference type="Proteomes" id="UP001557470">
    <property type="component" value="Unassembled WGS sequence"/>
</dbReference>
<dbReference type="AlphaFoldDB" id="A0ABD0WIR6"/>
<protein>
    <submittedName>
        <fullName evidence="2">Uncharacterized protein</fullName>
    </submittedName>
</protein>
<proteinExistence type="predicted"/>
<keyword evidence="3" id="KW-1185">Reference proteome</keyword>
<gene>
    <name evidence="2" type="ORF">UPYG_G00203590</name>
</gene>
<accession>A0ABD0WIR6</accession>
<evidence type="ECO:0000313" key="2">
    <source>
        <dbReference type="EMBL" id="KAL0973434.1"/>
    </source>
</evidence>
<evidence type="ECO:0000256" key="1">
    <source>
        <dbReference type="SAM" id="MobiDB-lite"/>
    </source>
</evidence>
<feature type="region of interest" description="Disordered" evidence="1">
    <location>
        <begin position="23"/>
        <end position="66"/>
    </location>
</feature>